<comment type="caution">
    <text evidence="2">The sequence shown here is derived from an EMBL/GenBank/DDBJ whole genome shotgun (WGS) entry which is preliminary data.</text>
</comment>
<dbReference type="Proteomes" id="UP000242525">
    <property type="component" value="Unassembled WGS sequence"/>
</dbReference>
<evidence type="ECO:0000256" key="1">
    <source>
        <dbReference type="SAM" id="Coils"/>
    </source>
</evidence>
<evidence type="ECO:0000313" key="3">
    <source>
        <dbReference type="Proteomes" id="UP000242525"/>
    </source>
</evidence>
<organism evidence="2 3">
    <name type="scientific">Geotrichum candidum</name>
    <name type="common">Oospora lactis</name>
    <name type="synonym">Dipodascus geotrichum</name>
    <dbReference type="NCBI Taxonomy" id="1173061"/>
    <lineage>
        <taxon>Eukaryota</taxon>
        <taxon>Fungi</taxon>
        <taxon>Dikarya</taxon>
        <taxon>Ascomycota</taxon>
        <taxon>Saccharomycotina</taxon>
        <taxon>Dipodascomycetes</taxon>
        <taxon>Dipodascales</taxon>
        <taxon>Dipodascaceae</taxon>
        <taxon>Geotrichum</taxon>
    </lineage>
</organism>
<accession>A0A0J9XCC1</accession>
<dbReference type="GO" id="GO:0070628">
    <property type="term" value="F:proteasome binding"/>
    <property type="evidence" value="ECO:0007669"/>
    <property type="project" value="InterPro"/>
</dbReference>
<name>A0A0J9XCC1_GEOCN</name>
<gene>
    <name evidence="2" type="ORF">BN980_GECA10s00912g</name>
</gene>
<protein>
    <recommendedName>
        <fullName evidence="4">Stationary phase protein 5</fullName>
    </recommendedName>
</protein>
<dbReference type="PANTHER" id="PTHR42342">
    <property type="entry name" value="STATIONARY PHASE PROTEIN 5"/>
    <property type="match status" value="1"/>
</dbReference>
<dbReference type="PANTHER" id="PTHR42342:SF1">
    <property type="entry name" value="STATIONARY PHASE PROTEIN 5"/>
    <property type="match status" value="1"/>
</dbReference>
<dbReference type="GO" id="GO:0043248">
    <property type="term" value="P:proteasome assembly"/>
    <property type="evidence" value="ECO:0007669"/>
    <property type="project" value="TreeGrafter"/>
</dbReference>
<dbReference type="STRING" id="1173061.A0A0J9XCC1"/>
<dbReference type="AlphaFoldDB" id="A0A0J9XCC1"/>
<keyword evidence="1" id="KW-0175">Coiled coil</keyword>
<proteinExistence type="predicted"/>
<keyword evidence="3" id="KW-1185">Reference proteome</keyword>
<reference evidence="2" key="1">
    <citation type="submission" date="2014-03" db="EMBL/GenBank/DDBJ databases">
        <authorList>
            <person name="Casaregola S."/>
        </authorList>
    </citation>
    <scope>NUCLEOTIDE SEQUENCE [LARGE SCALE GENOMIC DNA]</scope>
    <source>
        <strain evidence="2">CLIB 918</strain>
    </source>
</reference>
<dbReference type="OrthoDB" id="4096961at2759"/>
<dbReference type="EMBL" id="CCBN010000010">
    <property type="protein sequence ID" value="CDO55167.1"/>
    <property type="molecule type" value="Genomic_DNA"/>
</dbReference>
<feature type="coiled-coil region" evidence="1">
    <location>
        <begin position="257"/>
        <end position="284"/>
    </location>
</feature>
<sequence>MSRLSSSRNVQNLLSLLRKAAQQARESLQDIADAIPRHINPKPALVRVPVDGRRPMKNRFSQQRFSRACGANFSAHHLGCRFFSSRPCNITSLSTTVYPTAFRDFSKCVIARNLTSASWTSGYKKSKPLVLHHLDQAPNQFQLARRNALIFHNGFRSIHTLRATTASHAMRIIWDGEFARSRRGARPLGPPQLCFPSPSLSRVLGARPASTASSIPSLSQLARAFHIQVPQTGSYVDFDLTPTITVPSVATLSEEVVDQLSDDLERFADELKKIAQDLRNVSRLGELPVSVEHGRALRVYFANSEAERVQSLLAEAEVTQGVVHNQSLSPILSPMEDFSDASGESFYASSLSSNMSSASDEFHYFQESSGSSSTSTPGDYEITNLRNIESSYGSYVSITTPSLTTASETISDESSMLYA</sequence>
<evidence type="ECO:0008006" key="4">
    <source>
        <dbReference type="Google" id="ProtNLM"/>
    </source>
</evidence>
<dbReference type="InterPro" id="IPR038816">
    <property type="entry name" value="Stationary_phase_5"/>
</dbReference>
<evidence type="ECO:0000313" key="2">
    <source>
        <dbReference type="EMBL" id="CDO55167.1"/>
    </source>
</evidence>